<protein>
    <submittedName>
        <fullName evidence="4">Undecaprenyl-diphosphatase</fullName>
        <ecNumber evidence="4">3.6.1.27</ecNumber>
    </submittedName>
</protein>
<feature type="transmembrane region" description="Helical" evidence="2">
    <location>
        <begin position="88"/>
        <end position="108"/>
    </location>
</feature>
<dbReference type="GO" id="GO:0050380">
    <property type="term" value="F:undecaprenyl-diphosphatase activity"/>
    <property type="evidence" value="ECO:0007669"/>
    <property type="project" value="UniProtKB-EC"/>
</dbReference>
<keyword evidence="2" id="KW-1133">Transmembrane helix</keyword>
<evidence type="ECO:0000259" key="3">
    <source>
        <dbReference type="Pfam" id="PF01569"/>
    </source>
</evidence>
<dbReference type="EMBL" id="JACBZP010000001">
    <property type="protein sequence ID" value="NYI68393.1"/>
    <property type="molecule type" value="Genomic_DNA"/>
</dbReference>
<comment type="caution">
    <text evidence="4">The sequence shown here is derived from an EMBL/GenBank/DDBJ whole genome shotgun (WGS) entry which is preliminary data.</text>
</comment>
<feature type="transmembrane region" description="Helical" evidence="2">
    <location>
        <begin position="157"/>
        <end position="183"/>
    </location>
</feature>
<dbReference type="Pfam" id="PF01569">
    <property type="entry name" value="PAP2"/>
    <property type="match status" value="1"/>
</dbReference>
<accession>A0A7Z0D3X4</accession>
<evidence type="ECO:0000313" key="5">
    <source>
        <dbReference type="Proteomes" id="UP000539111"/>
    </source>
</evidence>
<proteinExistence type="predicted"/>
<dbReference type="SUPFAM" id="SSF48317">
    <property type="entry name" value="Acid phosphatase/Vanadium-dependent haloperoxidase"/>
    <property type="match status" value="1"/>
</dbReference>
<feature type="transmembrane region" description="Helical" evidence="2">
    <location>
        <begin position="195"/>
        <end position="216"/>
    </location>
</feature>
<feature type="transmembrane region" description="Helical" evidence="2">
    <location>
        <begin position="115"/>
        <end position="137"/>
    </location>
</feature>
<evidence type="ECO:0000256" key="2">
    <source>
        <dbReference type="SAM" id="Phobius"/>
    </source>
</evidence>
<dbReference type="Proteomes" id="UP000539111">
    <property type="component" value="Unassembled WGS sequence"/>
</dbReference>
<feature type="domain" description="Phosphatidic acid phosphatase type 2/haloperoxidase" evidence="3">
    <location>
        <begin position="117"/>
        <end position="236"/>
    </location>
</feature>
<feature type="transmembrane region" description="Helical" evidence="2">
    <location>
        <begin position="33"/>
        <end position="55"/>
    </location>
</feature>
<dbReference type="EC" id="3.6.1.27" evidence="4"/>
<dbReference type="InterPro" id="IPR036938">
    <property type="entry name" value="PAP2/HPO_sf"/>
</dbReference>
<feature type="region of interest" description="Disordered" evidence="1">
    <location>
        <begin position="1"/>
        <end position="24"/>
    </location>
</feature>
<sequence length="271" mass="30222">MRNIESGSAGMDDDAPAAKHGGGLPRVSRKRTLWRTITTIPVLAGVLLVFTFLAAGPLQGLDRALNRDWSSFIMPSWRPFIENVLDPIAGQAVAVPILGIIAVCVSWARRSWRPFLVACLAEFLIVGFVGWFKVLMARQSPELGDPAFFHGGIFKNAWLGISYPSGHASEAVLLYGVMVYLLLRYGYLTRRAYRVLVGVVILITVMTVVDSFYLGWHWATDLIGGCIAGALVLRVTEWADDVMPTKIIRAVRYSKHDKIRRLARYTRYLEP</sequence>
<name>A0A7Z0D3X4_9MICO</name>
<keyword evidence="2" id="KW-0812">Transmembrane</keyword>
<dbReference type="Gene3D" id="1.20.144.10">
    <property type="entry name" value="Phosphatidic acid phosphatase type 2/haloperoxidase"/>
    <property type="match status" value="1"/>
</dbReference>
<keyword evidence="4" id="KW-0378">Hydrolase</keyword>
<evidence type="ECO:0000256" key="1">
    <source>
        <dbReference type="SAM" id="MobiDB-lite"/>
    </source>
</evidence>
<dbReference type="RefSeq" id="WP_179428746.1">
    <property type="nucleotide sequence ID" value="NZ_JACBZP010000001.1"/>
</dbReference>
<keyword evidence="2" id="KW-0472">Membrane</keyword>
<gene>
    <name evidence="4" type="ORF">BJY26_002699</name>
</gene>
<reference evidence="4 5" key="1">
    <citation type="submission" date="2020-07" db="EMBL/GenBank/DDBJ databases">
        <title>Sequencing the genomes of 1000 actinobacteria strains.</title>
        <authorList>
            <person name="Klenk H.-P."/>
        </authorList>
    </citation>
    <scope>NUCLEOTIDE SEQUENCE [LARGE SCALE GENOMIC DNA]</scope>
    <source>
        <strain evidence="4 5">DSM 26341</strain>
    </source>
</reference>
<evidence type="ECO:0000313" key="4">
    <source>
        <dbReference type="EMBL" id="NYI68393.1"/>
    </source>
</evidence>
<keyword evidence="5" id="KW-1185">Reference proteome</keyword>
<organism evidence="4 5">
    <name type="scientific">Spelaeicoccus albus</name>
    <dbReference type="NCBI Taxonomy" id="1280376"/>
    <lineage>
        <taxon>Bacteria</taxon>
        <taxon>Bacillati</taxon>
        <taxon>Actinomycetota</taxon>
        <taxon>Actinomycetes</taxon>
        <taxon>Micrococcales</taxon>
        <taxon>Brevibacteriaceae</taxon>
        <taxon>Spelaeicoccus</taxon>
    </lineage>
</organism>
<dbReference type="AlphaFoldDB" id="A0A7Z0D3X4"/>
<dbReference type="InterPro" id="IPR000326">
    <property type="entry name" value="PAP2/HPO"/>
</dbReference>